<evidence type="ECO:0000256" key="2">
    <source>
        <dbReference type="SAM" id="Phobius"/>
    </source>
</evidence>
<evidence type="ECO:0000313" key="4">
    <source>
        <dbReference type="Proteomes" id="UP000305546"/>
    </source>
</evidence>
<dbReference type="EMBL" id="VDFW01000005">
    <property type="protein sequence ID" value="TNC27795.1"/>
    <property type="molecule type" value="Genomic_DNA"/>
</dbReference>
<reference evidence="3 4" key="1">
    <citation type="submission" date="2019-06" db="EMBL/GenBank/DDBJ databases">
        <title>Amycolatopsis alkalitolerans sp. nov., isolated from Gastrodia elata Blume.</title>
        <authorList>
            <person name="Narsing Rao M.P."/>
            <person name="Li W.J."/>
        </authorList>
    </citation>
    <scope>NUCLEOTIDE SEQUENCE [LARGE SCALE GENOMIC DNA]</scope>
    <source>
        <strain evidence="3 4">SYSUP0005</strain>
    </source>
</reference>
<comment type="caution">
    <text evidence="3">The sequence shown here is derived from an EMBL/GenBank/DDBJ whole genome shotgun (WGS) entry which is preliminary data.</text>
</comment>
<organism evidence="3 4">
    <name type="scientific">Amycolatopsis alkalitolerans</name>
    <dbReference type="NCBI Taxonomy" id="2547244"/>
    <lineage>
        <taxon>Bacteria</taxon>
        <taxon>Bacillati</taxon>
        <taxon>Actinomycetota</taxon>
        <taxon>Actinomycetes</taxon>
        <taxon>Pseudonocardiales</taxon>
        <taxon>Pseudonocardiaceae</taxon>
        <taxon>Amycolatopsis</taxon>
    </lineage>
</organism>
<dbReference type="Proteomes" id="UP000305546">
    <property type="component" value="Unassembled WGS sequence"/>
</dbReference>
<feature type="region of interest" description="Disordered" evidence="1">
    <location>
        <begin position="66"/>
        <end position="88"/>
    </location>
</feature>
<evidence type="ECO:0000313" key="3">
    <source>
        <dbReference type="EMBL" id="TNC27795.1"/>
    </source>
</evidence>
<feature type="transmembrane region" description="Helical" evidence="2">
    <location>
        <begin position="264"/>
        <end position="283"/>
    </location>
</feature>
<proteinExistence type="predicted"/>
<name>A0A5C4M457_9PSEU</name>
<sequence length="319" mass="34286">MDSIIGEGERELFETSGAQAFLAVPHLRLTGARGTRQLEVGQTRIVVRGAAPEVAVAMQAVWSEREGWHREPGSGTTAPAATPPHPDGAGVAIVSVAKELAETSRNEILRVRGLRYELEEQIAHLLAKRRGGTLRPMLAQLIELAAALSRARDQAQQAVRDGLWIWLWDSDTYHRREGGPDWTHTYRAAVRHCEAIDTQLAEEISRLHSLLSSMSAFAVAQDAEAQDRFNLMAAVAAAGLGLPALILSLYGADSFLPLNSFDHAWRALAPIAVTVAVATAAAVRFLPGRSRARHYAAAGAVVAALVGVLLFAGFFAPRG</sequence>
<evidence type="ECO:0000256" key="1">
    <source>
        <dbReference type="SAM" id="MobiDB-lite"/>
    </source>
</evidence>
<dbReference type="OrthoDB" id="3430209at2"/>
<accession>A0A5C4M457</accession>
<evidence type="ECO:0008006" key="5">
    <source>
        <dbReference type="Google" id="ProtNLM"/>
    </source>
</evidence>
<feature type="transmembrane region" description="Helical" evidence="2">
    <location>
        <begin position="231"/>
        <end position="252"/>
    </location>
</feature>
<keyword evidence="2" id="KW-0472">Membrane</keyword>
<dbReference type="AlphaFoldDB" id="A0A5C4M457"/>
<gene>
    <name evidence="3" type="ORF">FG385_08800</name>
</gene>
<keyword evidence="2" id="KW-1133">Transmembrane helix</keyword>
<feature type="transmembrane region" description="Helical" evidence="2">
    <location>
        <begin position="295"/>
        <end position="316"/>
    </location>
</feature>
<keyword evidence="2" id="KW-0812">Transmembrane</keyword>
<dbReference type="RefSeq" id="WP_139096118.1">
    <property type="nucleotide sequence ID" value="NZ_VDFW01000005.1"/>
</dbReference>
<keyword evidence="4" id="KW-1185">Reference proteome</keyword>
<protein>
    <recommendedName>
        <fullName evidence="5">Magnesium transporter</fullName>
    </recommendedName>
</protein>